<dbReference type="EMBL" id="VOHM01000010">
    <property type="protein sequence ID" value="TWT25645.1"/>
    <property type="molecule type" value="Genomic_DNA"/>
</dbReference>
<comment type="catalytic activity">
    <reaction evidence="1">
        <text>Release of an N-terminal amino acid, Xaa-|-Yaa- from a peptide, amide or arylamide. Xaa is preferably Ala, but may be most amino acids including Pro (slow action). When a terminal hydrophobic residue is followed by a prolyl residue, the two may be released as an intact Xaa-Pro dipeptide.</text>
        <dbReference type="EC" id="3.4.11.2"/>
    </reaction>
</comment>
<protein>
    <recommendedName>
        <fullName evidence="5">Aminopeptidase N</fullName>
        <ecNumber evidence="4">3.4.11.2</ecNumber>
    </recommendedName>
    <alternativeName>
        <fullName evidence="12">Alanine aminopeptidase</fullName>
    </alternativeName>
    <alternativeName>
        <fullName evidence="13">Lysyl aminopeptidase</fullName>
    </alternativeName>
</protein>
<dbReference type="GO" id="GO:0016285">
    <property type="term" value="F:alanyl aminopeptidase activity"/>
    <property type="evidence" value="ECO:0007669"/>
    <property type="project" value="UniProtKB-EC"/>
</dbReference>
<comment type="cofactor">
    <cofactor evidence="15">
        <name>Zn(2+)</name>
        <dbReference type="ChEBI" id="CHEBI:29105"/>
    </cofactor>
    <text evidence="15">Binds 1 zinc ion per subunit.</text>
</comment>
<dbReference type="GO" id="GO:0006508">
    <property type="term" value="P:proteolysis"/>
    <property type="evidence" value="ECO:0007669"/>
    <property type="project" value="UniProtKB-KW"/>
</dbReference>
<comment type="similarity">
    <text evidence="3">Belongs to the peptidase M1 family.</text>
</comment>
<dbReference type="InterPro" id="IPR034015">
    <property type="entry name" value="M1_LTA4H"/>
</dbReference>
<evidence type="ECO:0000313" key="19">
    <source>
        <dbReference type="Proteomes" id="UP000320791"/>
    </source>
</evidence>
<evidence type="ECO:0000256" key="4">
    <source>
        <dbReference type="ARBA" id="ARBA00012564"/>
    </source>
</evidence>
<keyword evidence="7" id="KW-0645">Protease</keyword>
<feature type="binding site" evidence="15">
    <location>
        <position position="322"/>
    </location>
    <ligand>
        <name>Zn(2+)</name>
        <dbReference type="ChEBI" id="CHEBI:29105"/>
        <note>catalytic</note>
    </ligand>
</feature>
<dbReference type="SUPFAM" id="SSF63737">
    <property type="entry name" value="Leukotriene A4 hydrolase N-terminal domain"/>
    <property type="match status" value="1"/>
</dbReference>
<dbReference type="GO" id="GO:0008237">
    <property type="term" value="F:metallopeptidase activity"/>
    <property type="evidence" value="ECO:0007669"/>
    <property type="project" value="UniProtKB-KW"/>
</dbReference>
<comment type="subcellular location">
    <subcellularLocation>
        <location evidence="2">Cytoplasm</location>
    </subcellularLocation>
</comment>
<proteinExistence type="inferred from homology"/>
<dbReference type="SUPFAM" id="SSF55486">
    <property type="entry name" value="Metalloproteases ('zincins'), catalytic domain"/>
    <property type="match status" value="1"/>
</dbReference>
<dbReference type="InterPro" id="IPR001930">
    <property type="entry name" value="Peptidase_M1"/>
</dbReference>
<evidence type="ECO:0000256" key="8">
    <source>
        <dbReference type="ARBA" id="ARBA00022723"/>
    </source>
</evidence>
<dbReference type="InterPro" id="IPR014782">
    <property type="entry name" value="Peptidase_M1_dom"/>
</dbReference>
<evidence type="ECO:0000256" key="11">
    <source>
        <dbReference type="ARBA" id="ARBA00023049"/>
    </source>
</evidence>
<dbReference type="PANTHER" id="PTHR45726">
    <property type="entry name" value="LEUKOTRIENE A-4 HYDROLASE"/>
    <property type="match status" value="1"/>
</dbReference>
<dbReference type="Gene3D" id="2.60.40.1730">
    <property type="entry name" value="tricorn interacting facor f3 domain"/>
    <property type="match status" value="1"/>
</dbReference>
<dbReference type="Gene3D" id="1.10.390.10">
    <property type="entry name" value="Neutral Protease Domain 2"/>
    <property type="match status" value="1"/>
</dbReference>
<keyword evidence="9" id="KW-0378">Hydrolase</keyword>
<evidence type="ECO:0000256" key="9">
    <source>
        <dbReference type="ARBA" id="ARBA00022801"/>
    </source>
</evidence>
<feature type="binding site" evidence="15">
    <location>
        <position position="303"/>
    </location>
    <ligand>
        <name>Zn(2+)</name>
        <dbReference type="ChEBI" id="CHEBI:29105"/>
        <note>catalytic</note>
    </ligand>
</feature>
<dbReference type="InterPro" id="IPR027268">
    <property type="entry name" value="Peptidase_M4/M1_CTD_sf"/>
</dbReference>
<accession>A0A5C5UJV7</accession>
<dbReference type="Proteomes" id="UP000320791">
    <property type="component" value="Unassembled WGS sequence"/>
</dbReference>
<evidence type="ECO:0000256" key="2">
    <source>
        <dbReference type="ARBA" id="ARBA00004496"/>
    </source>
</evidence>
<evidence type="ECO:0000256" key="15">
    <source>
        <dbReference type="PIRSR" id="PIRSR634015-3"/>
    </source>
</evidence>
<evidence type="ECO:0000259" key="17">
    <source>
        <dbReference type="Pfam" id="PF17900"/>
    </source>
</evidence>
<dbReference type="InterPro" id="IPR042097">
    <property type="entry name" value="Aminopeptidase_N-like_N_sf"/>
</dbReference>
<evidence type="ECO:0000256" key="14">
    <source>
        <dbReference type="PIRSR" id="PIRSR634015-1"/>
    </source>
</evidence>
<organism evidence="18 19">
    <name type="scientific">Corynebacterium canis</name>
    <dbReference type="NCBI Taxonomy" id="679663"/>
    <lineage>
        <taxon>Bacteria</taxon>
        <taxon>Bacillati</taxon>
        <taxon>Actinomycetota</taxon>
        <taxon>Actinomycetes</taxon>
        <taxon>Mycobacteriales</taxon>
        <taxon>Corynebacteriaceae</taxon>
        <taxon>Corynebacterium</taxon>
    </lineage>
</organism>
<feature type="domain" description="Peptidase M1 membrane alanine aminopeptidase" evidence="16">
    <location>
        <begin position="282"/>
        <end position="419"/>
    </location>
</feature>
<evidence type="ECO:0000313" key="18">
    <source>
        <dbReference type="EMBL" id="TWT25645.1"/>
    </source>
</evidence>
<dbReference type="EC" id="3.4.11.2" evidence="4"/>
<evidence type="ECO:0000256" key="12">
    <source>
        <dbReference type="ARBA" id="ARBA00029811"/>
    </source>
</evidence>
<evidence type="ECO:0000256" key="1">
    <source>
        <dbReference type="ARBA" id="ARBA00000098"/>
    </source>
</evidence>
<evidence type="ECO:0000256" key="5">
    <source>
        <dbReference type="ARBA" id="ARBA00015611"/>
    </source>
</evidence>
<dbReference type="CDD" id="cd09603">
    <property type="entry name" value="M1_APN_like"/>
    <property type="match status" value="1"/>
</dbReference>
<feature type="active site" description="Proton acceptor" evidence="14">
    <location>
        <position position="300"/>
    </location>
</feature>
<dbReference type="RefSeq" id="WP_146324193.1">
    <property type="nucleotide sequence ID" value="NZ_BAABLR010000073.1"/>
</dbReference>
<dbReference type="PANTHER" id="PTHR45726:SF3">
    <property type="entry name" value="LEUKOTRIENE A-4 HYDROLASE"/>
    <property type="match status" value="1"/>
</dbReference>
<keyword evidence="6" id="KW-0963">Cytoplasm</keyword>
<dbReference type="InterPro" id="IPR045357">
    <property type="entry name" value="Aminopeptidase_N-like_N"/>
</dbReference>
<gene>
    <name evidence="18" type="ORF">FRX94_05825</name>
</gene>
<evidence type="ECO:0000259" key="16">
    <source>
        <dbReference type="Pfam" id="PF01433"/>
    </source>
</evidence>
<dbReference type="Pfam" id="PF17900">
    <property type="entry name" value="Peptidase_M1_N"/>
    <property type="match status" value="1"/>
</dbReference>
<feature type="domain" description="Aminopeptidase N-like N-terminal" evidence="17">
    <location>
        <begin position="28"/>
        <end position="205"/>
    </location>
</feature>
<evidence type="ECO:0000256" key="3">
    <source>
        <dbReference type="ARBA" id="ARBA00010136"/>
    </source>
</evidence>
<dbReference type="OrthoDB" id="100605at2"/>
<evidence type="ECO:0000256" key="7">
    <source>
        <dbReference type="ARBA" id="ARBA00022670"/>
    </source>
</evidence>
<dbReference type="Pfam" id="PF01433">
    <property type="entry name" value="Peptidase_M1"/>
    <property type="match status" value="1"/>
</dbReference>
<keyword evidence="10 15" id="KW-0862">Zinc</keyword>
<evidence type="ECO:0000256" key="10">
    <source>
        <dbReference type="ARBA" id="ARBA00022833"/>
    </source>
</evidence>
<sequence>MKRLRSTPIPGIRDSYTGVYFNLGFHVRHYNLALQYRVSSNFLQGTAVLSMDNYLPLRELTLDLVPQLRVSRVMAQGIGGLGIEVKKFSQAHGKLRIVFAATISVDQQFVLSITYSGKPTAVRTVWGTLGWEELENGSLVASQPNGAPSWFPCDDTPDEKAFYDITVTCDNPYTVVTNGALLGKRRHGSRTTWHYRSGHAMASYLATVMVGEFEQLTLAARPVPVVAYLPRGARHDFTRAFADQLRMLELFCKLFGPYPFQRYVVVITEDDLEIPLEAQELSIFGRNHVNGKWERLIAHELSHQWFGNSLGLAQWNDIWLNEGFACYAEWLWFEHTTGDFPARHHYNILRRLPQDLLLADPGPRLMFDDRVYKRGALTVHAIRCLLGDAAFFRMVRRYVAAGQHGVVEPMDLRLACELACREENIPIARFHALWKAWLYECALPPFPEARA</sequence>
<feature type="binding site" evidence="15">
    <location>
        <position position="299"/>
    </location>
    <ligand>
        <name>Zn(2+)</name>
        <dbReference type="ChEBI" id="CHEBI:29105"/>
        <note>catalytic</note>
    </ligand>
</feature>
<evidence type="ECO:0000256" key="6">
    <source>
        <dbReference type="ARBA" id="ARBA00022490"/>
    </source>
</evidence>
<name>A0A5C5UJV7_9CORY</name>
<dbReference type="GO" id="GO:0005737">
    <property type="term" value="C:cytoplasm"/>
    <property type="evidence" value="ECO:0007669"/>
    <property type="project" value="UniProtKB-SubCell"/>
</dbReference>
<comment type="caution">
    <text evidence="18">The sequence shown here is derived from an EMBL/GenBank/DDBJ whole genome shotgun (WGS) entry which is preliminary data.</text>
</comment>
<keyword evidence="19" id="KW-1185">Reference proteome</keyword>
<reference evidence="18 19" key="1">
    <citation type="submission" date="2019-08" db="EMBL/GenBank/DDBJ databases">
        <authorList>
            <person name="Lei W."/>
        </authorList>
    </citation>
    <scope>NUCLEOTIDE SEQUENCE [LARGE SCALE GENOMIC DNA]</scope>
    <source>
        <strain evidence="18 19">CCUG 58627</strain>
    </source>
</reference>
<feature type="active site" description="Proton donor" evidence="14">
    <location>
        <position position="372"/>
    </location>
</feature>
<dbReference type="AlphaFoldDB" id="A0A5C5UJV7"/>
<evidence type="ECO:0000256" key="13">
    <source>
        <dbReference type="ARBA" id="ARBA00031533"/>
    </source>
</evidence>
<keyword evidence="11" id="KW-0482">Metalloprotease</keyword>
<dbReference type="GO" id="GO:0008270">
    <property type="term" value="F:zinc ion binding"/>
    <property type="evidence" value="ECO:0007669"/>
    <property type="project" value="InterPro"/>
</dbReference>
<dbReference type="PRINTS" id="PR00756">
    <property type="entry name" value="ALADIPTASE"/>
</dbReference>
<keyword evidence="8 15" id="KW-0479">Metal-binding</keyword>